<feature type="transmembrane region" description="Helical" evidence="1">
    <location>
        <begin position="75"/>
        <end position="92"/>
    </location>
</feature>
<feature type="transmembrane region" description="Helical" evidence="1">
    <location>
        <begin position="156"/>
        <end position="175"/>
    </location>
</feature>
<dbReference type="OrthoDB" id="822156at2"/>
<sequence>MKKILFPHIEKWLLLLVPLVVLGFYPSYWSKLLSVDKTAIQHVHAFLMCLWVIMSLVQPYLILKKKIQAHKIIGKISYGLMPLIVISGYLLIQARYERVLFRVQDRVATGELQLTPEEVLGRVASSQTIGILFLLLLIICYVLAIVHRKKILPHATYMLGAIFTSIDPALDRLIGFWSNAYELEPNFFITYGSQLFAMVLLLALAIYQRSKQLSLKPVLVVIGLYAIVFLINNNASETAVWRGFVELFLFR</sequence>
<keyword evidence="3" id="KW-1185">Reference proteome</keyword>
<reference evidence="2 3" key="1">
    <citation type="submission" date="2018-09" db="EMBL/GenBank/DDBJ databases">
        <authorList>
            <person name="Wang X."/>
            <person name="Du Z."/>
        </authorList>
    </citation>
    <scope>NUCLEOTIDE SEQUENCE [LARGE SCALE GENOMIC DNA]</scope>
    <source>
        <strain evidence="2 3">N3</strain>
    </source>
</reference>
<evidence type="ECO:0000256" key="1">
    <source>
        <dbReference type="SAM" id="Phobius"/>
    </source>
</evidence>
<feature type="transmembrane region" description="Helical" evidence="1">
    <location>
        <begin position="124"/>
        <end position="144"/>
    </location>
</feature>
<evidence type="ECO:0000313" key="3">
    <source>
        <dbReference type="Proteomes" id="UP000283522"/>
    </source>
</evidence>
<feature type="transmembrane region" description="Helical" evidence="1">
    <location>
        <begin position="187"/>
        <end position="206"/>
    </location>
</feature>
<keyword evidence="1" id="KW-1133">Transmembrane helix</keyword>
<feature type="transmembrane region" description="Helical" evidence="1">
    <location>
        <begin position="213"/>
        <end position="231"/>
    </location>
</feature>
<gene>
    <name evidence="2" type="ORF">D0X99_14710</name>
</gene>
<evidence type="ECO:0000313" key="2">
    <source>
        <dbReference type="EMBL" id="RIW14052.1"/>
    </source>
</evidence>
<keyword evidence="1" id="KW-0812">Transmembrane</keyword>
<organism evidence="2 3">
    <name type="scientific">Algoriphagus lacus</name>
    <dbReference type="NCBI Taxonomy" id="2056311"/>
    <lineage>
        <taxon>Bacteria</taxon>
        <taxon>Pseudomonadati</taxon>
        <taxon>Bacteroidota</taxon>
        <taxon>Cytophagia</taxon>
        <taxon>Cytophagales</taxon>
        <taxon>Cyclobacteriaceae</taxon>
        <taxon>Algoriphagus</taxon>
    </lineage>
</organism>
<dbReference type="RefSeq" id="WP_119478595.1">
    <property type="nucleotide sequence ID" value="NZ_QXML01000007.1"/>
</dbReference>
<comment type="caution">
    <text evidence="2">The sequence shown here is derived from an EMBL/GenBank/DDBJ whole genome shotgun (WGS) entry which is preliminary data.</text>
</comment>
<accession>A0A418PPP9</accession>
<dbReference type="EMBL" id="QXML01000007">
    <property type="protein sequence ID" value="RIW14052.1"/>
    <property type="molecule type" value="Genomic_DNA"/>
</dbReference>
<protein>
    <submittedName>
        <fullName evidence="2">Uncharacterized protein</fullName>
    </submittedName>
</protein>
<dbReference type="Proteomes" id="UP000283522">
    <property type="component" value="Unassembled WGS sequence"/>
</dbReference>
<feature type="transmembrane region" description="Helical" evidence="1">
    <location>
        <begin position="42"/>
        <end position="63"/>
    </location>
</feature>
<dbReference type="AlphaFoldDB" id="A0A418PPP9"/>
<name>A0A418PPP9_9BACT</name>
<feature type="transmembrane region" description="Helical" evidence="1">
    <location>
        <begin position="12"/>
        <end position="30"/>
    </location>
</feature>
<proteinExistence type="predicted"/>
<keyword evidence="1" id="KW-0472">Membrane</keyword>